<evidence type="ECO:0000256" key="1">
    <source>
        <dbReference type="ARBA" id="ARBA00004603"/>
    </source>
</evidence>
<dbReference type="PROSITE" id="PS50826">
    <property type="entry name" value="RUN"/>
    <property type="match status" value="1"/>
</dbReference>
<dbReference type="GO" id="GO:0006914">
    <property type="term" value="P:autophagy"/>
    <property type="evidence" value="ECO:0007669"/>
    <property type="project" value="UniProtKB-KW"/>
</dbReference>
<feature type="domain" description="RUN" evidence="9">
    <location>
        <begin position="50"/>
        <end position="189"/>
    </location>
</feature>
<evidence type="ECO:0000256" key="6">
    <source>
        <dbReference type="ARBA" id="ARBA00022771"/>
    </source>
</evidence>
<keyword evidence="6" id="KW-0863">Zinc-finger</keyword>
<evidence type="ECO:0000313" key="11">
    <source>
        <dbReference type="Proteomes" id="UP001153636"/>
    </source>
</evidence>
<dbReference type="InterPro" id="IPR051366">
    <property type="entry name" value="DEF8"/>
</dbReference>
<dbReference type="AlphaFoldDB" id="A0A9P0GA42"/>
<keyword evidence="3" id="KW-0479">Metal-binding</keyword>
<keyword evidence="8" id="KW-0072">Autophagy</keyword>
<gene>
    <name evidence="10" type="ORF">PSYICH_LOCUS4663</name>
</gene>
<evidence type="ECO:0000256" key="2">
    <source>
        <dbReference type="ARBA" id="ARBA00022553"/>
    </source>
</evidence>
<keyword evidence="2" id="KW-0597">Phosphoprotein</keyword>
<evidence type="ECO:0000256" key="5">
    <source>
        <dbReference type="ARBA" id="ARBA00022753"/>
    </source>
</evidence>
<organism evidence="10 11">
    <name type="scientific">Psylliodes chrysocephalus</name>
    <dbReference type="NCBI Taxonomy" id="3402493"/>
    <lineage>
        <taxon>Eukaryota</taxon>
        <taxon>Metazoa</taxon>
        <taxon>Ecdysozoa</taxon>
        <taxon>Arthropoda</taxon>
        <taxon>Hexapoda</taxon>
        <taxon>Insecta</taxon>
        <taxon>Pterygota</taxon>
        <taxon>Neoptera</taxon>
        <taxon>Endopterygota</taxon>
        <taxon>Coleoptera</taxon>
        <taxon>Polyphaga</taxon>
        <taxon>Cucujiformia</taxon>
        <taxon>Chrysomeloidea</taxon>
        <taxon>Chrysomelidae</taxon>
        <taxon>Galerucinae</taxon>
        <taxon>Alticini</taxon>
        <taxon>Psylliodes</taxon>
    </lineage>
</organism>
<dbReference type="Pfam" id="PF02759">
    <property type="entry name" value="RUN"/>
    <property type="match status" value="1"/>
</dbReference>
<keyword evidence="5" id="KW-0967">Endosome</keyword>
<dbReference type="SMART" id="SM00593">
    <property type="entry name" value="RUN"/>
    <property type="match status" value="1"/>
</dbReference>
<accession>A0A9P0GA42</accession>
<dbReference type="GO" id="GO:0005770">
    <property type="term" value="C:late endosome"/>
    <property type="evidence" value="ECO:0007669"/>
    <property type="project" value="UniProtKB-SubCell"/>
</dbReference>
<dbReference type="InterPro" id="IPR025258">
    <property type="entry name" value="RH_dom"/>
</dbReference>
<dbReference type="EMBL" id="OV651826">
    <property type="protein sequence ID" value="CAH1103506.1"/>
    <property type="molecule type" value="Genomic_DNA"/>
</dbReference>
<dbReference type="InterPro" id="IPR047326">
    <property type="entry name" value="RUN_PLEKHM1"/>
</dbReference>
<keyword evidence="7" id="KW-0862">Zinc</keyword>
<dbReference type="Pfam" id="PF13901">
    <property type="entry name" value="RH_dom"/>
    <property type="match status" value="1"/>
</dbReference>
<evidence type="ECO:0000256" key="3">
    <source>
        <dbReference type="ARBA" id="ARBA00022723"/>
    </source>
</evidence>
<dbReference type="InterPro" id="IPR037213">
    <property type="entry name" value="Run_dom_sf"/>
</dbReference>
<dbReference type="SUPFAM" id="SSF140741">
    <property type="entry name" value="RUN domain-like"/>
    <property type="match status" value="1"/>
</dbReference>
<keyword evidence="11" id="KW-1185">Reference proteome</keyword>
<dbReference type="InterPro" id="IPR004012">
    <property type="entry name" value="Run_dom"/>
</dbReference>
<dbReference type="GO" id="GO:0008270">
    <property type="term" value="F:zinc ion binding"/>
    <property type="evidence" value="ECO:0007669"/>
    <property type="project" value="UniProtKB-KW"/>
</dbReference>
<dbReference type="Gene3D" id="1.20.58.900">
    <property type="match status" value="1"/>
</dbReference>
<dbReference type="CDD" id="cd00029">
    <property type="entry name" value="C1"/>
    <property type="match status" value="1"/>
</dbReference>
<proteinExistence type="predicted"/>
<dbReference type="CDD" id="cd17679">
    <property type="entry name" value="RUN_PLEKHM1"/>
    <property type="match status" value="1"/>
</dbReference>
<reference evidence="10" key="1">
    <citation type="submission" date="2022-01" db="EMBL/GenBank/DDBJ databases">
        <authorList>
            <person name="King R."/>
        </authorList>
    </citation>
    <scope>NUCLEOTIDE SEQUENCE</scope>
</reference>
<dbReference type="PANTHER" id="PTHR12326">
    <property type="entry name" value="PLECKSTRIN HOMOLOGY DOMAIN CONTAINING PROTEIN"/>
    <property type="match status" value="1"/>
</dbReference>
<evidence type="ECO:0000259" key="9">
    <source>
        <dbReference type="PROSITE" id="PS50826"/>
    </source>
</evidence>
<dbReference type="SMART" id="SM01175">
    <property type="entry name" value="DUF4206"/>
    <property type="match status" value="1"/>
</dbReference>
<sequence>MNKLLKSVRSVTNNKDEILKKSIISQLSDSCKEIHYTNVEENKSPNNAEVSITEAANTLCSTIEALFLHGLRDTLTHRFKKALADLDEQPDPSFWSPLLVISHRQIIDQITNLSQITTEVGQCRAWIRLALNDCLLSSYLMTIRQDSFSLKSYYRVNAFLRDGELLDVAQRLIEGVEAFKTFTLPFNSSLLNTWPLPSLILAGIWAPTLKSCPVAPCDDVAQAITESTKSTNFENSSDTASVCSGLSFNSQSSGLRQIVALTEDEVLKIILAKDKDKITINSQSIDDIKSSCSSDQERSNDFDVNYCVGNSLNKRTGWSFDESQINENGEDKVPDNEVKENENELKSMDTSFNALIESYNLLSGAFIKTPDIREVWQKFEDERKETKVIKAEQQESIIVVAGSPKTEASMAAQVGKIAREKGLDAQNYECVDCKQSLGIDNKPKVCAFTGDYFCDNCMNADYVQIPARIIHNWDFKAYPISRRAINYLNEVKDHPVIDFKVLNPHIYSVVEEMAQLQMLRNQLNFLRAYLFTCREPIIEELQKQMWPREYMYEHIHQYSILDLSDVMNGLLAQQLEKVVIFGKEHVYSCWLCSQKGFVCEVCNKPKLLFPFETDHVYRCDDCSGVYHKSCLNSSKPCPKCKRRKKREELPLLGAITID</sequence>
<evidence type="ECO:0000256" key="7">
    <source>
        <dbReference type="ARBA" id="ARBA00022833"/>
    </source>
</evidence>
<protein>
    <recommendedName>
        <fullName evidence="9">RUN domain-containing protein</fullName>
    </recommendedName>
</protein>
<comment type="subcellular location">
    <subcellularLocation>
        <location evidence="1">Late endosome</location>
    </subcellularLocation>
</comment>
<name>A0A9P0GA42_9CUCU</name>
<dbReference type="PANTHER" id="PTHR12326:SF12">
    <property type="entry name" value="PLECKSTRIN HOMOLOGY AND RUN DOMAIN CONTAINING M1"/>
    <property type="match status" value="1"/>
</dbReference>
<evidence type="ECO:0000256" key="8">
    <source>
        <dbReference type="ARBA" id="ARBA00023006"/>
    </source>
</evidence>
<keyword evidence="4" id="KW-0677">Repeat</keyword>
<dbReference type="OrthoDB" id="62364at2759"/>
<evidence type="ECO:0000313" key="10">
    <source>
        <dbReference type="EMBL" id="CAH1103506.1"/>
    </source>
</evidence>
<evidence type="ECO:0000256" key="4">
    <source>
        <dbReference type="ARBA" id="ARBA00022737"/>
    </source>
</evidence>
<dbReference type="Proteomes" id="UP001153636">
    <property type="component" value="Chromosome 14"/>
</dbReference>